<dbReference type="Gene3D" id="3.40.50.300">
    <property type="entry name" value="P-loop containing nucleotide triphosphate hydrolases"/>
    <property type="match status" value="2"/>
</dbReference>
<dbReference type="Pfam" id="PF00005">
    <property type="entry name" value="ABC_tran"/>
    <property type="match status" value="2"/>
</dbReference>
<evidence type="ECO:0000256" key="1">
    <source>
        <dbReference type="ARBA" id="ARBA00022737"/>
    </source>
</evidence>
<keyword evidence="3 8" id="KW-0067">ATP-binding</keyword>
<proteinExistence type="inferred from homology"/>
<reference evidence="8 9" key="1">
    <citation type="submission" date="2019-08" db="EMBL/GenBank/DDBJ databases">
        <title>Phlebobacter frassis gen. nov. sp. nov., a new member of family Sphingobacteriaceae isolated from sand fly rearing media.</title>
        <authorList>
            <person name="Kakumanu M.L."/>
            <person name="Marayati B.F."/>
            <person name="Wada-Katsumata A."/>
            <person name="Wasserberg G."/>
            <person name="Schal C."/>
            <person name="Apperson C.S."/>
            <person name="Ponnusamy L."/>
        </authorList>
    </citation>
    <scope>NUCLEOTIDE SEQUENCE [LARGE SCALE GENOMIC DNA]</scope>
    <source>
        <strain evidence="8 9">SSI9</strain>
    </source>
</reference>
<dbReference type="RefSeq" id="WP_148918882.1">
    <property type="nucleotide sequence ID" value="NZ_VTAV01000004.1"/>
</dbReference>
<evidence type="ECO:0000313" key="9">
    <source>
        <dbReference type="Proteomes" id="UP000322362"/>
    </source>
</evidence>
<keyword evidence="1" id="KW-0677">Repeat</keyword>
<dbReference type="GO" id="GO:0016887">
    <property type="term" value="F:ATP hydrolysis activity"/>
    <property type="evidence" value="ECO:0007669"/>
    <property type="project" value="InterPro"/>
</dbReference>
<feature type="domain" description="ABC transporter" evidence="7">
    <location>
        <begin position="2"/>
        <end position="252"/>
    </location>
</feature>
<dbReference type="FunFam" id="3.40.50.300:FF:000011">
    <property type="entry name" value="Putative ABC transporter ATP-binding component"/>
    <property type="match status" value="1"/>
</dbReference>
<evidence type="ECO:0000256" key="6">
    <source>
        <dbReference type="SAM" id="Coils"/>
    </source>
</evidence>
<dbReference type="InterPro" id="IPR051309">
    <property type="entry name" value="ABCF_ATPase"/>
</dbReference>
<sequence length="545" mass="61664">MINVSNLSLRFGKRVLFEDVNLKFTPGNCYGIIGANGAGKSTFLKIVSGEVDPTTGSVSFTPGERMSVLKQNHYEFDEFTVLETVMMGNQELYKVMKEKDAIYMKEDFTDADGERAGELESLFAEMDGWNAESNAATLLSNLGIKEGLHYKLVKELDGNEKVRVLLAQALFGNPDILILDEPTNDLDINTIAWLEDFLAGYEAIVLVVSHDRHFLDHVCTHIVDIDFGKMNIYTGNYSFWYESSQLALKQRADQNKKMEDKVKELQEFIRRFSANASKSKQATSRKKALEKLNVEDIKPSNRKYPAIMFNQMDREPGDQILHVEGLSKTVNGEVYFKDATFMINKGDKIALLSDNSLVTSAFYEILAGRDKDFGGEFKWGITITPTDMPIENAEYFEGRDENLVDWLRNYTSKPDADEQFIRGFLGKMLFSGEEVLKKVSVLSGGEKMRCMFSKMMLQGANFLLFDEPTNHLDLESITALNNGLLDFKGSMLFTSRDHELTQTVANRIIELTPNGVIDKLMSYDEYINSDVVKAQREEMYGKSIA</sequence>
<evidence type="ECO:0000256" key="4">
    <source>
        <dbReference type="ARBA" id="ARBA00061551"/>
    </source>
</evidence>
<dbReference type="PANTHER" id="PTHR42855:SF2">
    <property type="entry name" value="DRUG RESISTANCE ABC TRANSPORTER,ATP-BINDING PROTEIN"/>
    <property type="match status" value="1"/>
</dbReference>
<dbReference type="EMBL" id="VTAV01000004">
    <property type="protein sequence ID" value="TYR36629.1"/>
    <property type="molecule type" value="Genomic_DNA"/>
</dbReference>
<evidence type="ECO:0000259" key="7">
    <source>
        <dbReference type="PROSITE" id="PS50893"/>
    </source>
</evidence>
<gene>
    <name evidence="8" type="ORF">FXV77_08995</name>
</gene>
<dbReference type="FunFam" id="3.40.50.300:FF:000070">
    <property type="entry name" value="Putative ABC transporter ATP-binding component"/>
    <property type="match status" value="1"/>
</dbReference>
<feature type="domain" description="ABC transporter" evidence="7">
    <location>
        <begin position="321"/>
        <end position="539"/>
    </location>
</feature>
<dbReference type="Proteomes" id="UP000322362">
    <property type="component" value="Unassembled WGS sequence"/>
</dbReference>
<dbReference type="Pfam" id="PF12848">
    <property type="entry name" value="ABC_tran_Xtn"/>
    <property type="match status" value="1"/>
</dbReference>
<evidence type="ECO:0000256" key="3">
    <source>
        <dbReference type="ARBA" id="ARBA00022840"/>
    </source>
</evidence>
<dbReference type="GO" id="GO:0005524">
    <property type="term" value="F:ATP binding"/>
    <property type="evidence" value="ECO:0007669"/>
    <property type="project" value="UniProtKB-KW"/>
</dbReference>
<accession>A0A5D4H9X0</accession>
<protein>
    <recommendedName>
        <fullName evidence="5">Probable ATP-binding protein YbiT</fullName>
    </recommendedName>
</protein>
<dbReference type="PANTHER" id="PTHR42855">
    <property type="entry name" value="ABC TRANSPORTER ATP-BINDING SUBUNIT"/>
    <property type="match status" value="1"/>
</dbReference>
<dbReference type="PROSITE" id="PS50893">
    <property type="entry name" value="ABC_TRANSPORTER_2"/>
    <property type="match status" value="2"/>
</dbReference>
<dbReference type="InterPro" id="IPR003593">
    <property type="entry name" value="AAA+_ATPase"/>
</dbReference>
<dbReference type="InterPro" id="IPR027417">
    <property type="entry name" value="P-loop_NTPase"/>
</dbReference>
<keyword evidence="9" id="KW-1185">Reference proteome</keyword>
<dbReference type="InterPro" id="IPR003439">
    <property type="entry name" value="ABC_transporter-like_ATP-bd"/>
</dbReference>
<dbReference type="CDD" id="cd03221">
    <property type="entry name" value="ABCF_EF-3"/>
    <property type="match status" value="2"/>
</dbReference>
<comment type="similarity">
    <text evidence="4">Belongs to the ABC transporter superfamily. ABCF family. YbiT subfamily.</text>
</comment>
<dbReference type="AlphaFoldDB" id="A0A5D4H9X0"/>
<evidence type="ECO:0000313" key="8">
    <source>
        <dbReference type="EMBL" id="TYR36629.1"/>
    </source>
</evidence>
<feature type="coiled-coil region" evidence="6">
    <location>
        <begin position="248"/>
        <end position="275"/>
    </location>
</feature>
<evidence type="ECO:0000256" key="5">
    <source>
        <dbReference type="ARBA" id="ARBA00074044"/>
    </source>
</evidence>
<evidence type="ECO:0000256" key="2">
    <source>
        <dbReference type="ARBA" id="ARBA00022741"/>
    </source>
</evidence>
<name>A0A5D4H9X0_9SPHI</name>
<dbReference type="SUPFAM" id="SSF52540">
    <property type="entry name" value="P-loop containing nucleoside triphosphate hydrolases"/>
    <property type="match status" value="2"/>
</dbReference>
<dbReference type="InterPro" id="IPR032781">
    <property type="entry name" value="ABC_tran_Xtn"/>
</dbReference>
<comment type="caution">
    <text evidence="8">The sequence shown here is derived from an EMBL/GenBank/DDBJ whole genome shotgun (WGS) entry which is preliminary data.</text>
</comment>
<organism evidence="8 9">
    <name type="scientific">Sphingobacterium phlebotomi</name>
    <dbReference type="NCBI Taxonomy" id="2605433"/>
    <lineage>
        <taxon>Bacteria</taxon>
        <taxon>Pseudomonadati</taxon>
        <taxon>Bacteroidota</taxon>
        <taxon>Sphingobacteriia</taxon>
        <taxon>Sphingobacteriales</taxon>
        <taxon>Sphingobacteriaceae</taxon>
        <taxon>Sphingobacterium</taxon>
    </lineage>
</organism>
<keyword evidence="6" id="KW-0175">Coiled coil</keyword>
<keyword evidence="2" id="KW-0547">Nucleotide-binding</keyword>
<dbReference type="SMART" id="SM00382">
    <property type="entry name" value="AAA"/>
    <property type="match status" value="1"/>
</dbReference>